<name>A0AAU6WTU9_9FLAO</name>
<dbReference type="RefSeq" id="WP_345767397.1">
    <property type="nucleotide sequence ID" value="NZ_CP154834.1"/>
</dbReference>
<proteinExistence type="predicted"/>
<reference evidence="1 2" key="1">
    <citation type="submission" date="2024-04" db="EMBL/GenBank/DDBJ databases">
        <title>Genome sequencing and assembly of rice foliar adapted Chryseobacterium endophyticum OsEnb-ALM-A6.</title>
        <authorList>
            <person name="Kumar S."/>
            <person name="Javed M."/>
            <person name="Chouhan V."/>
            <person name="Charishma K."/>
            <person name="Patel A."/>
            <person name="Kumar M."/>
            <person name="Sahu K.P."/>
            <person name="Kumar A."/>
        </authorList>
    </citation>
    <scope>NUCLEOTIDE SEQUENCE [LARGE SCALE GENOMIC DNA]</scope>
    <source>
        <strain evidence="1 2">OsEnb-ALM-A6</strain>
    </source>
</reference>
<sequence>MIYDKQDRAIMTQHAGLRTIKNSFSAQGWMFTKYDRFGRVVYTGFFPSTASRASLQGDVDALSSNPANNEARSSSSFSSDGMDIFYTQNAFPSANIKVLSVNYYDTYPVYSFNPAFPASVMGQDVITDSQNAAISTRALPTVSLVKT</sequence>
<evidence type="ECO:0000313" key="1">
    <source>
        <dbReference type="EMBL" id="XAO75850.1"/>
    </source>
</evidence>
<keyword evidence="2" id="KW-1185">Reference proteome</keyword>
<accession>A0AAU6WTU9</accession>
<dbReference type="AlphaFoldDB" id="A0AAU6WTU9"/>
<dbReference type="EMBL" id="CP154834">
    <property type="protein sequence ID" value="XAO75850.1"/>
    <property type="molecule type" value="Genomic_DNA"/>
</dbReference>
<evidence type="ECO:0000313" key="2">
    <source>
        <dbReference type="Proteomes" id="UP001463665"/>
    </source>
</evidence>
<dbReference type="Proteomes" id="UP001463665">
    <property type="component" value="Chromosome"/>
</dbReference>
<protein>
    <submittedName>
        <fullName evidence="1">Uncharacterized protein</fullName>
    </submittedName>
</protein>
<gene>
    <name evidence="1" type="ORF">AAFP95_08390</name>
</gene>
<organism evidence="1 2">
    <name type="scientific">Chryseobacterium endophyticum</name>
    <dbReference type="NCBI Taxonomy" id="1854762"/>
    <lineage>
        <taxon>Bacteria</taxon>
        <taxon>Pseudomonadati</taxon>
        <taxon>Bacteroidota</taxon>
        <taxon>Flavobacteriia</taxon>
        <taxon>Flavobacteriales</taxon>
        <taxon>Weeksellaceae</taxon>
        <taxon>Chryseobacterium group</taxon>
        <taxon>Chryseobacterium</taxon>
    </lineage>
</organism>